<keyword evidence="2" id="KW-1185">Reference proteome</keyword>
<gene>
    <name evidence="1" type="ORF">AMECASPLE_018592</name>
</gene>
<evidence type="ECO:0000313" key="2">
    <source>
        <dbReference type="Proteomes" id="UP001469553"/>
    </source>
</evidence>
<sequence>MEEYLSRRLPALRRQGVCFQWLTPDSWIYLTEHRFWSQKFCWSRLPTFLRTLFPKLLTSTGLCSSWQLSCFLRFLDQDIKRTLSTLQ</sequence>
<evidence type="ECO:0000313" key="1">
    <source>
        <dbReference type="EMBL" id="MEQ2284150.1"/>
    </source>
</evidence>
<accession>A0ABV0XS23</accession>
<organism evidence="1 2">
    <name type="scientific">Ameca splendens</name>
    <dbReference type="NCBI Taxonomy" id="208324"/>
    <lineage>
        <taxon>Eukaryota</taxon>
        <taxon>Metazoa</taxon>
        <taxon>Chordata</taxon>
        <taxon>Craniata</taxon>
        <taxon>Vertebrata</taxon>
        <taxon>Euteleostomi</taxon>
        <taxon>Actinopterygii</taxon>
        <taxon>Neopterygii</taxon>
        <taxon>Teleostei</taxon>
        <taxon>Neoteleostei</taxon>
        <taxon>Acanthomorphata</taxon>
        <taxon>Ovalentaria</taxon>
        <taxon>Atherinomorphae</taxon>
        <taxon>Cyprinodontiformes</taxon>
        <taxon>Goodeidae</taxon>
        <taxon>Ameca</taxon>
    </lineage>
</organism>
<comment type="caution">
    <text evidence="1">The sequence shown here is derived from an EMBL/GenBank/DDBJ whole genome shotgun (WGS) entry which is preliminary data.</text>
</comment>
<reference evidence="1 2" key="1">
    <citation type="submission" date="2021-06" db="EMBL/GenBank/DDBJ databases">
        <authorList>
            <person name="Palmer J.M."/>
        </authorList>
    </citation>
    <scope>NUCLEOTIDE SEQUENCE [LARGE SCALE GENOMIC DNA]</scope>
    <source>
        <strain evidence="1 2">AS_MEX2019</strain>
        <tissue evidence="1">Muscle</tissue>
    </source>
</reference>
<name>A0ABV0XS23_9TELE</name>
<protein>
    <submittedName>
        <fullName evidence="1">Uncharacterized protein</fullName>
    </submittedName>
</protein>
<dbReference type="EMBL" id="JAHRIP010010859">
    <property type="protein sequence ID" value="MEQ2284150.1"/>
    <property type="molecule type" value="Genomic_DNA"/>
</dbReference>
<dbReference type="Proteomes" id="UP001469553">
    <property type="component" value="Unassembled WGS sequence"/>
</dbReference>
<feature type="non-terminal residue" evidence="1">
    <location>
        <position position="87"/>
    </location>
</feature>
<proteinExistence type="predicted"/>